<feature type="non-terminal residue" evidence="1">
    <location>
        <position position="162"/>
    </location>
</feature>
<sequence>MGYEPHIAKLPGSASYWRDKAMQRYRAAVDLLIAKLGAERVAALTLNCGGSPTYQLYSQGSFPFNELSAGSCLVKPQDFDLASLADHSPASYIATPILKQAMSTQIPGIDLGKAQALWNPNKAQSFFTYGGYWKATPTSPKGLTNNNLYGRSTNQEMLNGST</sequence>
<gene>
    <name evidence="1" type="ORF">ACFQEU_18050</name>
</gene>
<organism evidence="1 2">
    <name type="scientific">Halorubrum tibetense</name>
    <dbReference type="NCBI Taxonomy" id="175631"/>
    <lineage>
        <taxon>Archaea</taxon>
        <taxon>Methanobacteriati</taxon>
        <taxon>Methanobacteriota</taxon>
        <taxon>Stenosarchaea group</taxon>
        <taxon>Halobacteria</taxon>
        <taxon>Halobacteriales</taxon>
        <taxon>Haloferacaceae</taxon>
        <taxon>Halorubrum</taxon>
    </lineage>
</organism>
<protein>
    <submittedName>
        <fullName evidence="1">Uncharacterized protein</fullName>
    </submittedName>
</protein>
<dbReference type="AlphaFoldDB" id="A0ABD5SEM5"/>
<comment type="caution">
    <text evidence="1">The sequence shown here is derived from an EMBL/GenBank/DDBJ whole genome shotgun (WGS) entry which is preliminary data.</text>
</comment>
<dbReference type="RefSeq" id="WP_379784406.1">
    <property type="nucleotide sequence ID" value="NZ_JBHSWW010000738.1"/>
</dbReference>
<evidence type="ECO:0000313" key="2">
    <source>
        <dbReference type="Proteomes" id="UP001596442"/>
    </source>
</evidence>
<evidence type="ECO:0000313" key="1">
    <source>
        <dbReference type="EMBL" id="MFC6755356.1"/>
    </source>
</evidence>
<proteinExistence type="predicted"/>
<dbReference type="EMBL" id="JBHSWW010000738">
    <property type="protein sequence ID" value="MFC6755356.1"/>
    <property type="molecule type" value="Genomic_DNA"/>
</dbReference>
<reference evidence="1 2" key="1">
    <citation type="journal article" date="2019" name="Int. J. Syst. Evol. Microbiol.">
        <title>The Global Catalogue of Microorganisms (GCM) 10K type strain sequencing project: providing services to taxonomists for standard genome sequencing and annotation.</title>
        <authorList>
            <consortium name="The Broad Institute Genomics Platform"/>
            <consortium name="The Broad Institute Genome Sequencing Center for Infectious Disease"/>
            <person name="Wu L."/>
            <person name="Ma J."/>
        </authorList>
    </citation>
    <scope>NUCLEOTIDE SEQUENCE [LARGE SCALE GENOMIC DNA]</scope>
    <source>
        <strain evidence="1 2">CGMCC 1.3239</strain>
    </source>
</reference>
<name>A0ABD5SEM5_9EURY</name>
<dbReference type="Proteomes" id="UP001596442">
    <property type="component" value="Unassembled WGS sequence"/>
</dbReference>
<accession>A0ABD5SEM5</accession>
<keyword evidence="2" id="KW-1185">Reference proteome</keyword>